<reference evidence="7 8" key="1">
    <citation type="journal article" date="2014" name="Int. J. Syst. Evol. Microbiol.">
        <title>Phaeodactylibacter xiamenensis gen. nov., sp. nov., a member of the family Saprospiraceae isolated from the marine alga Phaeodactylum tricornutum.</title>
        <authorList>
            <person name="Chen Z.Jr."/>
            <person name="Lei X."/>
            <person name="Lai Q."/>
            <person name="Li Y."/>
            <person name="Zhang B."/>
            <person name="Zhang J."/>
            <person name="Zhang H."/>
            <person name="Yang L."/>
            <person name="Zheng W."/>
            <person name="Tian Y."/>
            <person name="Yu Z."/>
            <person name="Xu H.Jr."/>
            <person name="Zheng T."/>
        </authorList>
    </citation>
    <scope>NUCLEOTIDE SEQUENCE [LARGE SCALE GENOMIC DNA]</scope>
    <source>
        <strain evidence="7 8">KD52</strain>
    </source>
</reference>
<sequence length="117" mass="13667">MKSRLGDKVRLLHIKEAIIEVLSYVDGVNFEAFEANSMIYNASIRQLEVIGEASNRLSEELRKQYPNIPWRQIVGLRNMLIHEYFGVDINIVWDVIRNELPPLLITINEMIDLLEEE</sequence>
<dbReference type="GO" id="GO:0016787">
    <property type="term" value="F:hydrolase activity"/>
    <property type="evidence" value="ECO:0007669"/>
    <property type="project" value="UniProtKB-KW"/>
</dbReference>
<evidence type="ECO:0000313" key="7">
    <source>
        <dbReference type="EMBL" id="KGE85357.1"/>
    </source>
</evidence>
<keyword evidence="4" id="KW-0547">Nucleotide-binding</keyword>
<evidence type="ECO:0000256" key="5">
    <source>
        <dbReference type="ARBA" id="ARBA00022801"/>
    </source>
</evidence>
<dbReference type="PANTHER" id="PTHR34139">
    <property type="entry name" value="UPF0331 PROTEIN MJ0127"/>
    <property type="match status" value="1"/>
</dbReference>
<dbReference type="GO" id="GO:0000166">
    <property type="term" value="F:nucleotide binding"/>
    <property type="evidence" value="ECO:0007669"/>
    <property type="project" value="UniProtKB-KW"/>
</dbReference>
<protein>
    <recommendedName>
        <fullName evidence="9">DUF86 domain-containing protein</fullName>
    </recommendedName>
</protein>
<keyword evidence="3" id="KW-0540">Nuclease</keyword>
<accession>A0A098S2H9</accession>
<comment type="caution">
    <text evidence="7">The sequence shown here is derived from an EMBL/GenBank/DDBJ whole genome shotgun (WGS) entry which is preliminary data.</text>
</comment>
<dbReference type="Pfam" id="PF01934">
    <property type="entry name" value="HepT-like"/>
    <property type="match status" value="1"/>
</dbReference>
<dbReference type="EMBL" id="JPOS01000090">
    <property type="protein sequence ID" value="KGE85357.1"/>
    <property type="molecule type" value="Genomic_DNA"/>
</dbReference>
<evidence type="ECO:0000256" key="6">
    <source>
        <dbReference type="ARBA" id="ARBA00024207"/>
    </source>
</evidence>
<keyword evidence="5" id="KW-0378">Hydrolase</keyword>
<name>A0A098S2H9_9BACT</name>
<keyword evidence="8" id="KW-1185">Reference proteome</keyword>
<evidence type="ECO:0000256" key="2">
    <source>
        <dbReference type="ARBA" id="ARBA00022649"/>
    </source>
</evidence>
<keyword evidence="1" id="KW-0597">Phosphoprotein</keyword>
<dbReference type="OrthoDB" id="955324at2"/>
<dbReference type="InterPro" id="IPR008201">
    <property type="entry name" value="HepT-like"/>
</dbReference>
<dbReference type="GO" id="GO:0110001">
    <property type="term" value="C:toxin-antitoxin complex"/>
    <property type="evidence" value="ECO:0007669"/>
    <property type="project" value="InterPro"/>
</dbReference>
<dbReference type="InterPro" id="IPR051813">
    <property type="entry name" value="HepT_RNase_toxin"/>
</dbReference>
<comment type="similarity">
    <text evidence="6">Belongs to the HepT RNase toxin family.</text>
</comment>
<evidence type="ECO:0008006" key="9">
    <source>
        <dbReference type="Google" id="ProtNLM"/>
    </source>
</evidence>
<dbReference type="Gene3D" id="1.20.120.580">
    <property type="entry name" value="bsu32300-like"/>
    <property type="match status" value="1"/>
</dbReference>
<dbReference type="RefSeq" id="WP_044228471.1">
    <property type="nucleotide sequence ID" value="NZ_JBKAGJ010000004.1"/>
</dbReference>
<keyword evidence="2" id="KW-1277">Toxin-antitoxin system</keyword>
<evidence type="ECO:0000256" key="3">
    <source>
        <dbReference type="ARBA" id="ARBA00022722"/>
    </source>
</evidence>
<evidence type="ECO:0000256" key="4">
    <source>
        <dbReference type="ARBA" id="ARBA00022741"/>
    </source>
</evidence>
<evidence type="ECO:0000313" key="8">
    <source>
        <dbReference type="Proteomes" id="UP000029736"/>
    </source>
</evidence>
<evidence type="ECO:0000256" key="1">
    <source>
        <dbReference type="ARBA" id="ARBA00022553"/>
    </source>
</evidence>
<proteinExistence type="inferred from homology"/>
<dbReference type="STRING" id="1524460.IX84_28070"/>
<dbReference type="PANTHER" id="PTHR34139:SF1">
    <property type="entry name" value="RNASE MJ1380-RELATED"/>
    <property type="match status" value="1"/>
</dbReference>
<organism evidence="7 8">
    <name type="scientific">Phaeodactylibacter xiamenensis</name>
    <dbReference type="NCBI Taxonomy" id="1524460"/>
    <lineage>
        <taxon>Bacteria</taxon>
        <taxon>Pseudomonadati</taxon>
        <taxon>Bacteroidota</taxon>
        <taxon>Saprospiria</taxon>
        <taxon>Saprospirales</taxon>
        <taxon>Haliscomenobacteraceae</taxon>
        <taxon>Phaeodactylibacter</taxon>
    </lineage>
</organism>
<dbReference type="GO" id="GO:0004540">
    <property type="term" value="F:RNA nuclease activity"/>
    <property type="evidence" value="ECO:0007669"/>
    <property type="project" value="InterPro"/>
</dbReference>
<gene>
    <name evidence="7" type="ORF">IX84_28070</name>
</gene>
<dbReference type="InterPro" id="IPR037038">
    <property type="entry name" value="HepT-like_sf"/>
</dbReference>
<dbReference type="AlphaFoldDB" id="A0A098S2H9"/>
<dbReference type="Proteomes" id="UP000029736">
    <property type="component" value="Unassembled WGS sequence"/>
</dbReference>